<dbReference type="OrthoDB" id="5846508at2759"/>
<gene>
    <name evidence="2" type="ORF">DICVIV_01436</name>
</gene>
<evidence type="ECO:0000313" key="3">
    <source>
        <dbReference type="Proteomes" id="UP000053766"/>
    </source>
</evidence>
<dbReference type="STRING" id="29172.A0A0D8Y8N7"/>
<feature type="compositionally biased region" description="Polar residues" evidence="1">
    <location>
        <begin position="136"/>
        <end position="153"/>
    </location>
</feature>
<evidence type="ECO:0000256" key="1">
    <source>
        <dbReference type="SAM" id="MobiDB-lite"/>
    </source>
</evidence>
<dbReference type="Proteomes" id="UP000053766">
    <property type="component" value="Unassembled WGS sequence"/>
</dbReference>
<keyword evidence="3" id="KW-1185">Reference proteome</keyword>
<sequence length="502" mass="54187">MSPTRGVSTAHEEPTSPTRDVATAHEVPMSPTRGVATAHEVPMSPTRGVNTAREATMTPTKGVKTARSPEGKAKAPPVTPPSGQTNVVSPPVYTPQPVSLPITRAYSIPPATVYGDVNRDALLTPKVCFNIGQTAKNASRTPSPYYTTGSIKTMRSMGPRRPRSTSESSSKGSITGSQRLLPHRTNRCTINNTDRSISAERSASRPQSGRRLIATARDSSMSTPKTSLSKGSSIVDRYEQNRTGRISTGNVPIAKTPMSSRRLPSQRDLRKNRAMKSAQTSDNSKKSLDRSSKRGGPWVTARSGSKDRKLSGETLSGKQPLTAAALSKPTPTGGSREGKSGKTLRSRDGSRPSFYGSSRRVRKSNKRNMKKPSKPIDAQTDKEEKPKVVPQEPKQQASPDIRLDTSDIREKNKQTTPSQQTAVNDAKPQIDSGMSLCDKISNLPQGGNVVIHEQNQDGTIKLEVHLSCRMNTSGVLKISGRAPIGLQPKKVTVNGKEIWTES</sequence>
<feature type="compositionally biased region" description="Basic and acidic residues" evidence="1">
    <location>
        <begin position="283"/>
        <end position="292"/>
    </location>
</feature>
<accession>A0A0D8Y8N7</accession>
<feature type="compositionally biased region" description="Basic residues" evidence="1">
    <location>
        <begin position="359"/>
        <end position="373"/>
    </location>
</feature>
<dbReference type="EMBL" id="KN716166">
    <property type="protein sequence ID" value="KJH52344.1"/>
    <property type="molecule type" value="Genomic_DNA"/>
</dbReference>
<feature type="compositionally biased region" description="Low complexity" evidence="1">
    <location>
        <begin position="165"/>
        <end position="177"/>
    </location>
</feature>
<dbReference type="AlphaFoldDB" id="A0A0D8Y8N7"/>
<feature type="compositionally biased region" description="Basic and acidic residues" evidence="1">
    <location>
        <begin position="401"/>
        <end position="413"/>
    </location>
</feature>
<reference evidence="3" key="2">
    <citation type="journal article" date="2016" name="Sci. Rep.">
        <title>Dictyocaulus viviparus genome, variome and transcriptome elucidate lungworm biology and support future intervention.</title>
        <authorList>
            <person name="McNulty S.N."/>
            <person name="Strube C."/>
            <person name="Rosa B.A."/>
            <person name="Martin J.C."/>
            <person name="Tyagi R."/>
            <person name="Choi Y.J."/>
            <person name="Wang Q."/>
            <person name="Hallsworth Pepin K."/>
            <person name="Zhang X."/>
            <person name="Ozersky P."/>
            <person name="Wilson R.K."/>
            <person name="Sternberg P.W."/>
            <person name="Gasser R.B."/>
            <person name="Mitreva M."/>
        </authorList>
    </citation>
    <scope>NUCLEOTIDE SEQUENCE [LARGE SCALE GENOMIC DNA]</scope>
    <source>
        <strain evidence="3">HannoverDv2000</strain>
    </source>
</reference>
<organism evidence="2 3">
    <name type="scientific">Dictyocaulus viviparus</name>
    <name type="common">Bovine lungworm</name>
    <dbReference type="NCBI Taxonomy" id="29172"/>
    <lineage>
        <taxon>Eukaryota</taxon>
        <taxon>Metazoa</taxon>
        <taxon>Ecdysozoa</taxon>
        <taxon>Nematoda</taxon>
        <taxon>Chromadorea</taxon>
        <taxon>Rhabditida</taxon>
        <taxon>Rhabditina</taxon>
        <taxon>Rhabditomorpha</taxon>
        <taxon>Strongyloidea</taxon>
        <taxon>Metastrongylidae</taxon>
        <taxon>Dictyocaulus</taxon>
    </lineage>
</organism>
<feature type="compositionally biased region" description="Polar residues" evidence="1">
    <location>
        <begin position="414"/>
        <end position="423"/>
    </location>
</feature>
<evidence type="ECO:0000313" key="2">
    <source>
        <dbReference type="EMBL" id="KJH52344.1"/>
    </source>
</evidence>
<reference evidence="2 3" key="1">
    <citation type="submission" date="2013-11" db="EMBL/GenBank/DDBJ databases">
        <title>Draft genome of the bovine lungworm Dictyocaulus viviparus.</title>
        <authorList>
            <person name="Mitreva M."/>
        </authorList>
    </citation>
    <scope>NUCLEOTIDE SEQUENCE [LARGE SCALE GENOMIC DNA]</scope>
    <source>
        <strain evidence="2 3">HannoverDv2000</strain>
    </source>
</reference>
<feature type="compositionally biased region" description="Basic and acidic residues" evidence="1">
    <location>
        <begin position="336"/>
        <end position="350"/>
    </location>
</feature>
<name>A0A0D8Y8N7_DICVI</name>
<proteinExistence type="predicted"/>
<feature type="compositionally biased region" description="Polar residues" evidence="1">
    <location>
        <begin position="187"/>
        <end position="207"/>
    </location>
</feature>
<feature type="compositionally biased region" description="Polar residues" evidence="1">
    <location>
        <begin position="217"/>
        <end position="232"/>
    </location>
</feature>
<feature type="region of interest" description="Disordered" evidence="1">
    <location>
        <begin position="136"/>
        <end position="430"/>
    </location>
</feature>
<protein>
    <submittedName>
        <fullName evidence="2">Uncharacterized protein</fullName>
    </submittedName>
</protein>
<feature type="region of interest" description="Disordered" evidence="1">
    <location>
        <begin position="1"/>
        <end position="90"/>
    </location>
</feature>